<protein>
    <submittedName>
        <fullName evidence="1">Alpha-1,3-mannosyltransferase CMT1</fullName>
    </submittedName>
</protein>
<dbReference type="InterPro" id="IPR021047">
    <property type="entry name" value="Mannosyltransferase_CMT1"/>
</dbReference>
<gene>
    <name evidence="1" type="ORF">OOU_Y34scaffold00493g15</name>
</gene>
<dbReference type="Pfam" id="PF11735">
    <property type="entry name" value="CAP59_mtransfer"/>
    <property type="match status" value="1"/>
</dbReference>
<proteinExistence type="predicted"/>
<reference evidence="1" key="1">
    <citation type="journal article" date="2012" name="PLoS Genet.">
        <title>Comparative analysis of the genomes of two field isolates of the rice blast fungus Magnaporthe oryzae.</title>
        <authorList>
            <person name="Xue M."/>
            <person name="Yang J."/>
            <person name="Li Z."/>
            <person name="Hu S."/>
            <person name="Yao N."/>
            <person name="Dean R.A."/>
            <person name="Zhao W."/>
            <person name="Shen M."/>
            <person name="Zhang H."/>
            <person name="Li C."/>
            <person name="Liu L."/>
            <person name="Cao L."/>
            <person name="Xu X."/>
            <person name="Xing Y."/>
            <person name="Hsiang T."/>
            <person name="Zhang Z."/>
            <person name="Xu J.R."/>
            <person name="Peng Y.L."/>
        </authorList>
    </citation>
    <scope>NUCLEOTIDE SEQUENCE</scope>
    <source>
        <strain evidence="1">Y34</strain>
    </source>
</reference>
<dbReference type="AlphaFoldDB" id="A0AA97P0B8"/>
<dbReference type="EMBL" id="JH793323">
    <property type="protein sequence ID" value="ELQ39550.1"/>
    <property type="molecule type" value="Genomic_DNA"/>
</dbReference>
<evidence type="ECO:0000313" key="1">
    <source>
        <dbReference type="EMBL" id="ELQ39550.1"/>
    </source>
</evidence>
<sequence length="484" mass="55228">MAVIVENKLHFLGKNLGSLRFIKNVGIQHEINIWTEWSMPTDDWEWMKRPTAPAVENTPFEMSLTVQEAPHVPLLTHSDVASYVESIMNPELTARPRFSCPAINVRRYQHLQPHPMFFERTKVHYMFAMNLRDEGVELLPRLLASVIEAMRFLGPHYCALSLVGGGGTPDGVYDVLEALRPHVEGMGARYYLRHPAIYSEAGGQDRIMQLARLRNLALAPLTNPSRQDSGRYTNETTVIFTNDVAICTEDILELVHQRKVQEADMTCAMDWILEGLFYDVWVSRTLAGNIFFRVPLNGSWEFSAQLMPNSTDAPSRERFDARRPFQVFACWNGAVAFHAAPLFRTGIRPGVSWSSDVADPRHKVDPVRFRRNMELDGECYMGEPTLFAKDLWYRGFGKIAVVPSVALSYTMADGEKMKRLKGWVSDFVGDKGPELDENPIPERITWQLSPPKEVLCARTWQTQRWVPWDQSLRPSSGMETQLKL</sequence>
<accession>A0AA97P0B8</accession>
<dbReference type="PANTHER" id="PTHR34144">
    <property type="entry name" value="CHROMOSOME 8, WHOLE GENOME SHOTGUN SEQUENCE"/>
    <property type="match status" value="1"/>
</dbReference>
<organism evidence="1">
    <name type="scientific">Pyricularia oryzae (strain Y34)</name>
    <name type="common">Rice blast fungus</name>
    <name type="synonym">Magnaporthe oryzae</name>
    <dbReference type="NCBI Taxonomy" id="1143189"/>
    <lineage>
        <taxon>Eukaryota</taxon>
        <taxon>Fungi</taxon>
        <taxon>Dikarya</taxon>
        <taxon>Ascomycota</taxon>
        <taxon>Pezizomycotina</taxon>
        <taxon>Sordariomycetes</taxon>
        <taxon>Sordariomycetidae</taxon>
        <taxon>Magnaporthales</taxon>
        <taxon>Pyriculariaceae</taxon>
        <taxon>Pyricularia</taxon>
    </lineage>
</organism>
<dbReference type="PANTHER" id="PTHR34144:SF5">
    <property type="entry name" value="ALPHA-1,3-MANNOSYLTRANSFERASE CMT1"/>
    <property type="match status" value="1"/>
</dbReference>
<name>A0AA97P0B8_PYRO3</name>
<dbReference type="Proteomes" id="UP000011086">
    <property type="component" value="Unassembled WGS sequence"/>
</dbReference>